<feature type="region of interest" description="Disordered" evidence="1">
    <location>
        <begin position="1"/>
        <end position="79"/>
    </location>
</feature>
<organism evidence="2 3">
    <name type="scientific">Stephania yunnanensis</name>
    <dbReference type="NCBI Taxonomy" id="152371"/>
    <lineage>
        <taxon>Eukaryota</taxon>
        <taxon>Viridiplantae</taxon>
        <taxon>Streptophyta</taxon>
        <taxon>Embryophyta</taxon>
        <taxon>Tracheophyta</taxon>
        <taxon>Spermatophyta</taxon>
        <taxon>Magnoliopsida</taxon>
        <taxon>Ranunculales</taxon>
        <taxon>Menispermaceae</taxon>
        <taxon>Menispermoideae</taxon>
        <taxon>Cissampelideae</taxon>
        <taxon>Stephania</taxon>
    </lineage>
</organism>
<reference evidence="2 3" key="1">
    <citation type="submission" date="2024-01" db="EMBL/GenBank/DDBJ databases">
        <title>Genome assemblies of Stephania.</title>
        <authorList>
            <person name="Yang L."/>
        </authorList>
    </citation>
    <scope>NUCLEOTIDE SEQUENCE [LARGE SCALE GENOMIC DNA]</scope>
    <source>
        <strain evidence="2">YNDBR</strain>
        <tissue evidence="2">Leaf</tissue>
    </source>
</reference>
<dbReference type="Proteomes" id="UP001420932">
    <property type="component" value="Unassembled WGS sequence"/>
</dbReference>
<accession>A0AAP0NX56</accession>
<feature type="compositionally biased region" description="Basic and acidic residues" evidence="1">
    <location>
        <begin position="1"/>
        <end position="15"/>
    </location>
</feature>
<evidence type="ECO:0000313" key="3">
    <source>
        <dbReference type="Proteomes" id="UP001420932"/>
    </source>
</evidence>
<keyword evidence="3" id="KW-1185">Reference proteome</keyword>
<dbReference type="EMBL" id="JBBNAF010000008">
    <property type="protein sequence ID" value="KAK9121659.1"/>
    <property type="molecule type" value="Genomic_DNA"/>
</dbReference>
<feature type="compositionally biased region" description="Acidic residues" evidence="1">
    <location>
        <begin position="70"/>
        <end position="79"/>
    </location>
</feature>
<evidence type="ECO:0000256" key="1">
    <source>
        <dbReference type="SAM" id="MobiDB-lite"/>
    </source>
</evidence>
<name>A0AAP0NX56_9MAGN</name>
<proteinExistence type="predicted"/>
<dbReference type="AlphaFoldDB" id="A0AAP0NX56"/>
<comment type="caution">
    <text evidence="2">The sequence shown here is derived from an EMBL/GenBank/DDBJ whole genome shotgun (WGS) entry which is preliminary data.</text>
</comment>
<feature type="compositionally biased region" description="Acidic residues" evidence="1">
    <location>
        <begin position="40"/>
        <end position="51"/>
    </location>
</feature>
<evidence type="ECO:0000313" key="2">
    <source>
        <dbReference type="EMBL" id="KAK9121659.1"/>
    </source>
</evidence>
<feature type="compositionally biased region" description="Basic and acidic residues" evidence="1">
    <location>
        <begin position="56"/>
        <end position="69"/>
    </location>
</feature>
<gene>
    <name evidence="2" type="ORF">Syun_019276</name>
</gene>
<sequence>MNHFHNGDDGQKEVESVLEQRYFGSPDIREQKLMDLEVSQQEEVEPPEEQDNGTIQHEEVEADEGHDFFESDNDVEDDDDYQEVVDDDDYQEVVDEQHEEVEADEDLFQGFLQSQERRFQLFDVVAVEEVE</sequence>
<protein>
    <submittedName>
        <fullName evidence="2">Uncharacterized protein</fullName>
    </submittedName>
</protein>